<dbReference type="AlphaFoldDB" id="A0ABD4T1D6"/>
<keyword evidence="2" id="KW-1185">Reference proteome</keyword>
<accession>A0ABD4T1D6</accession>
<gene>
    <name evidence="1" type="ORF">QQ91_0005790</name>
</gene>
<dbReference type="Proteomes" id="UP000031561">
    <property type="component" value="Unassembled WGS sequence"/>
</dbReference>
<evidence type="ECO:0000313" key="1">
    <source>
        <dbReference type="EMBL" id="MCM1982339.1"/>
    </source>
</evidence>
<dbReference type="RefSeq" id="WP_166280999.1">
    <property type="nucleotide sequence ID" value="NZ_JTHE03000038.1"/>
</dbReference>
<sequence length="235" mass="25100">MANSSWPNLDALTSTWIQTCNALQSAAQSSSEALQQQIEPWAETLGQVLVPIADFPILKPLSKTPGLGWIAAALGQVNLAAIAQDIDSLRQQAPLAPPETMAQQMIQETAFQAAGIGLATNFLPPLAITLFAVDMAAIATLQAELIYRIAAIYDYDIQDKTRRGEILALYAGSAGGSTLLKSGLSFPEVIPVLGAVLGASSDAAIVWSIGQAANQYYRAKRHRDNRPEMPSDRKP</sequence>
<comment type="caution">
    <text evidence="1">The sequence shown here is derived from an EMBL/GenBank/DDBJ whole genome shotgun (WGS) entry which is preliminary data.</text>
</comment>
<proteinExistence type="predicted"/>
<evidence type="ECO:0000313" key="2">
    <source>
        <dbReference type="Proteomes" id="UP000031561"/>
    </source>
</evidence>
<protein>
    <recommendedName>
        <fullName evidence="3">EcsC family protein</fullName>
    </recommendedName>
</protein>
<evidence type="ECO:0008006" key="3">
    <source>
        <dbReference type="Google" id="ProtNLM"/>
    </source>
</evidence>
<organism evidence="1 2">
    <name type="scientific">Lyngbya confervoides BDU141951</name>
    <dbReference type="NCBI Taxonomy" id="1574623"/>
    <lineage>
        <taxon>Bacteria</taxon>
        <taxon>Bacillati</taxon>
        <taxon>Cyanobacteriota</taxon>
        <taxon>Cyanophyceae</taxon>
        <taxon>Oscillatoriophycideae</taxon>
        <taxon>Oscillatoriales</taxon>
        <taxon>Microcoleaceae</taxon>
        <taxon>Lyngbya</taxon>
    </lineage>
</organism>
<name>A0ABD4T1D6_9CYAN</name>
<dbReference type="EMBL" id="JTHE03000038">
    <property type="protein sequence ID" value="MCM1982339.1"/>
    <property type="molecule type" value="Genomic_DNA"/>
</dbReference>
<reference evidence="1 2" key="1">
    <citation type="journal article" date="2015" name="Genome Announc.">
        <title>Draft Genome Sequence of Filamentous Marine Cyanobacterium Lyngbya confervoides Strain BDU141951.</title>
        <authorList>
            <person name="Chandrababunaidu M.M."/>
            <person name="Sen D."/>
            <person name="Tripathy S."/>
        </authorList>
    </citation>
    <scope>NUCLEOTIDE SEQUENCE [LARGE SCALE GENOMIC DNA]</scope>
    <source>
        <strain evidence="1 2">BDU141951</strain>
    </source>
</reference>